<evidence type="ECO:0000256" key="3">
    <source>
        <dbReference type="SAM" id="Phobius"/>
    </source>
</evidence>
<evidence type="ECO:0000313" key="5">
    <source>
        <dbReference type="Proteomes" id="UP000076226"/>
    </source>
</evidence>
<name>A0ABM6AES5_9BACL</name>
<feature type="transmembrane region" description="Helical" evidence="3">
    <location>
        <begin position="34"/>
        <end position="56"/>
    </location>
</feature>
<reference evidence="4 5" key="1">
    <citation type="submission" date="2016-02" db="EMBL/GenBank/DDBJ databases">
        <title>Complete genome sequence of Geobacillus subterraneus KCTC 3922T.</title>
        <authorList>
            <person name="Lee D.-W."/>
            <person name="Lee Y.-J."/>
            <person name="Lee S.-J."/>
            <person name="Park G.-S."/>
            <person name="Lee S.-J."/>
            <person name="Shin J.-H."/>
        </authorList>
    </citation>
    <scope>NUCLEOTIDE SEQUENCE [LARGE SCALE GENOMIC DNA]</scope>
    <source>
        <strain evidence="4 5">KCTC 3922</strain>
    </source>
</reference>
<keyword evidence="1" id="KW-0175">Coiled coil</keyword>
<keyword evidence="3" id="KW-1133">Transmembrane helix</keyword>
<feature type="coiled-coil region" evidence="1">
    <location>
        <begin position="63"/>
        <end position="97"/>
    </location>
</feature>
<dbReference type="InterPro" id="IPR039076">
    <property type="entry name" value="DivIC"/>
</dbReference>
<dbReference type="RefSeq" id="WP_063167037.1">
    <property type="nucleotide sequence ID" value="NZ_CP014342.1"/>
</dbReference>
<proteinExistence type="predicted"/>
<dbReference type="Proteomes" id="UP000076226">
    <property type="component" value="Chromosome"/>
</dbReference>
<dbReference type="PANTHER" id="PTHR40027">
    <property type="entry name" value="CELL DIVISION PROTEIN DIVIC"/>
    <property type="match status" value="1"/>
</dbReference>
<sequence>MNVPRKPNVTKIQSTYVSEQEEKKRKASKRRRVVAVRLAFWASLFTVFASVLLYALHLQAKTIDGKTAEKQRLKEELAKLERQEKQLKEEMKKLHDDDYIAELARKKYYLSRDGEIIFVLPEK</sequence>
<dbReference type="Pfam" id="PF04977">
    <property type="entry name" value="DivIC"/>
    <property type="match status" value="1"/>
</dbReference>
<protein>
    <submittedName>
        <fullName evidence="4">Septation inhibitor protein</fullName>
    </submittedName>
</protein>
<evidence type="ECO:0000256" key="2">
    <source>
        <dbReference type="SAM" id="MobiDB-lite"/>
    </source>
</evidence>
<gene>
    <name evidence="4" type="ORF">GS3922_15430</name>
</gene>
<dbReference type="PANTHER" id="PTHR40027:SF1">
    <property type="entry name" value="CELL DIVISION PROTEIN DIVIC"/>
    <property type="match status" value="1"/>
</dbReference>
<accession>A0ABM6AES5</accession>
<keyword evidence="3" id="KW-0472">Membrane</keyword>
<feature type="region of interest" description="Disordered" evidence="2">
    <location>
        <begin position="1"/>
        <end position="23"/>
    </location>
</feature>
<dbReference type="EMBL" id="CP014342">
    <property type="protein sequence ID" value="AMX84893.1"/>
    <property type="molecule type" value="Genomic_DNA"/>
</dbReference>
<evidence type="ECO:0000313" key="4">
    <source>
        <dbReference type="EMBL" id="AMX84893.1"/>
    </source>
</evidence>
<dbReference type="InterPro" id="IPR007060">
    <property type="entry name" value="FtsL/DivIC"/>
</dbReference>
<evidence type="ECO:0000256" key="1">
    <source>
        <dbReference type="SAM" id="Coils"/>
    </source>
</evidence>
<keyword evidence="3" id="KW-0812">Transmembrane</keyword>
<keyword evidence="5" id="KW-1185">Reference proteome</keyword>
<organism evidence="4 5">
    <name type="scientific">Geobacillus subterraneus</name>
    <dbReference type="NCBI Taxonomy" id="129338"/>
    <lineage>
        <taxon>Bacteria</taxon>
        <taxon>Bacillati</taxon>
        <taxon>Bacillota</taxon>
        <taxon>Bacilli</taxon>
        <taxon>Bacillales</taxon>
        <taxon>Anoxybacillaceae</taxon>
        <taxon>Geobacillus</taxon>
    </lineage>
</organism>